<dbReference type="PROSITE" id="PS50937">
    <property type="entry name" value="HTH_MERR_2"/>
    <property type="match status" value="1"/>
</dbReference>
<protein>
    <submittedName>
        <fullName evidence="2">Hemagluttinin family protein</fullName>
    </submittedName>
</protein>
<evidence type="ECO:0000259" key="1">
    <source>
        <dbReference type="PROSITE" id="PS50937"/>
    </source>
</evidence>
<evidence type="ECO:0000313" key="3">
    <source>
        <dbReference type="Proteomes" id="UP000034264"/>
    </source>
</evidence>
<dbReference type="EMBL" id="LCKS01000008">
    <property type="protein sequence ID" value="KKU02760.1"/>
    <property type="molecule type" value="Genomic_DNA"/>
</dbReference>
<sequence length="1842" mass="183812">MYTVAQAAQILGVAAVTLRLWERQGKITSNRTIGGQRRYSEEDIQRIRNLINLPRIQSPATPPVPRPKPHLTLPQKRVLLGTAAALIISAAGFVAAKSDLLSNITPFNPPLKLREGVGGELWSFFQRPSSASIALSDSIRGTVLASQTRFEDLLFKVNIPAEFARDIKAPNILYGLKAGDGIDISAGQTPTISTNLQTFKTVKVGGTNISAGSKADTLELAAGSNVTLSTSDKKITIAASATDVTTSGWTDDGTILRLTTVGDIVAIGAASGAAKLNINADDLRDLITASQAGSLKFRLTNAGIIDTGTWNGSVIGPAYGGTGIANNAASTLTLSGNYATTLTLTGTTGITLPTSGTLYGTATDSITSSQLLTSLSDETGTGVAVFGTSPTITTSITTPSTTFALVNTTATTVNFAGAATSLNLGAATGTTTINNAASISGALTLFGTPTLQGTALQTLTLGGTTTGNIVIDSGSSVINLPDLTASRAVFTDSSSNLSSTAASAALLNSLSDETGTGVAVFGTSPTLTTPVISQIVNTGTLTLPTSTDTLVGRATTDTLTNKTWNGNTIGAIYGGTGQSTWTTGDLLYASGTNALSKLGIGSDGQALTVSSGVPIWAGGSGSGTVGWWQRNLGVLAPTNITDDLAVGGTATSSAKFQIFGASGNATTSGTLTFNAGNQIQTTKNETLTIGGSTTGNIVLADSISGDITFLDDVAINGGDLTTTQTTATLFNTTATTVNLAGAGTTITIGAATGTTTINNSLSVLGSFTLGDNGDTGSINTSDWDISTTGDLTGIGGITANGAIAFSPTSTSDITFTTDADSTFVVSGLSTTSGSGLCLDASNNVIICSSGSGSSLWTLSGSTIYPNLASYDALVGSITAGDGVGKFTVSGAKTGKALVVLNETGDQAIWTASASGTTVANLDRSGNLAVEGTISDLGGATLVVADDLQINEGDLLTDDTTFNLINATATTLNIGGAATTISLGASTGTTTINNSATVTGDLGVNGGDITSSATSFNLLQSTVTTLNLGGAATTLSIGASTGTTTINNANTVISGDLAVNGGDLTTTATTFNLVNATATTLNIGGAATTLSIGATTGTTTIANDLTIGNAITDAITFTGRVAADSDLIPIGTTGTNDLGSSSLPWDNLYVTGVTAAGDISFAPTGTFDVTFTTDSDSTVIFNGLATSTGSGLCLDGSNNIIVCSAGSGSSLWTLSGSTVYANSAAYNILIGSTSTSDDIGKLTVSGAKTGKALAVLNETGDQNVLEASASGVPVLSITRTGNIVFEGTTNNDFETTLSLTDPSADRTITLPNATGTVCLDSDNCTGGTAGPWGEASGVVFLDTSTNNVNVGGSANLGKLAIDGDTDEIQFLIQGNSTQTANLLTLENSSGTDQSWFDESANLRIGASAADTGLVNVTGAFTGKALLILNETGDQAIWTASASGTTVATLGRTGNLSLTVSSSSNADINLSSTGDFTVSDAGVAFATFSDTGYLDLDSLRLDGTTIGLTTDTDLLSLAANELTVNGSIVATADVAVNGGDLTSSATTFNLLNATVTTLNLGGAATTVSLGAATGTTTVNNTLSITGTLDANGIADIGDGGDAITLSGTTITLTANTAGNDITLNLVDNNTDALDIQESTNNYINVNTTNSSENISFGNATTNPSFSFLGSGTTTFTGDIAVNGDDITSDADLTINPAGGDILIDDRVTIGSTTAGVGKLTVTGAEIGKALLILNETGDQNILTASAAGVTKFTIANSGNITATGTVSGLTGISSSGTTTLSGLTASRVVFTDASSNLATIGASADLLNALSDETGTGVAVFATSPTLTTPRFADLGYLADSSGN</sequence>
<dbReference type="Pfam" id="PF13411">
    <property type="entry name" value="MerR_1"/>
    <property type="match status" value="1"/>
</dbReference>
<accession>A0A0G1Q274</accession>
<dbReference type="GO" id="GO:0003677">
    <property type="term" value="F:DNA binding"/>
    <property type="evidence" value="ECO:0007669"/>
    <property type="project" value="InterPro"/>
</dbReference>
<evidence type="ECO:0000313" key="2">
    <source>
        <dbReference type="EMBL" id="KKU02760.1"/>
    </source>
</evidence>
<dbReference type="SMART" id="SM00422">
    <property type="entry name" value="HTH_MERR"/>
    <property type="match status" value="1"/>
</dbReference>
<dbReference type="InterPro" id="IPR000551">
    <property type="entry name" value="MerR-type_HTH_dom"/>
</dbReference>
<dbReference type="Gene3D" id="1.10.1660.10">
    <property type="match status" value="1"/>
</dbReference>
<reference evidence="2 3" key="1">
    <citation type="journal article" date="2015" name="Nature">
        <title>rRNA introns, odd ribosomes, and small enigmatic genomes across a large radiation of phyla.</title>
        <authorList>
            <person name="Brown C.T."/>
            <person name="Hug L.A."/>
            <person name="Thomas B.C."/>
            <person name="Sharon I."/>
            <person name="Castelle C.J."/>
            <person name="Singh A."/>
            <person name="Wilkins M.J."/>
            <person name="Williams K.H."/>
            <person name="Banfield J.F."/>
        </authorList>
    </citation>
    <scope>NUCLEOTIDE SEQUENCE [LARGE SCALE GENOMIC DNA]</scope>
</reference>
<gene>
    <name evidence="2" type="ORF">UX05_C0008G0037</name>
</gene>
<dbReference type="Proteomes" id="UP000034264">
    <property type="component" value="Unassembled WGS sequence"/>
</dbReference>
<organism evidence="2 3">
    <name type="scientific">Candidatus Amesbacteria bacterium GW2011_GWC2_45_19</name>
    <dbReference type="NCBI Taxonomy" id="1618366"/>
    <lineage>
        <taxon>Bacteria</taxon>
        <taxon>Candidatus Amesiibacteriota</taxon>
    </lineage>
</organism>
<feature type="domain" description="HTH merR-type" evidence="1">
    <location>
        <begin position="1"/>
        <end position="48"/>
    </location>
</feature>
<comment type="caution">
    <text evidence="2">The sequence shown here is derived from an EMBL/GenBank/DDBJ whole genome shotgun (WGS) entry which is preliminary data.</text>
</comment>
<proteinExistence type="predicted"/>
<feature type="non-terminal residue" evidence="2">
    <location>
        <position position="1842"/>
    </location>
</feature>
<dbReference type="GO" id="GO:0006355">
    <property type="term" value="P:regulation of DNA-templated transcription"/>
    <property type="evidence" value="ECO:0007669"/>
    <property type="project" value="InterPro"/>
</dbReference>
<dbReference type="PATRIC" id="fig|1618366.3.peg.661"/>
<name>A0A0G1Q274_9BACT</name>
<dbReference type="SUPFAM" id="SSF46955">
    <property type="entry name" value="Putative DNA-binding domain"/>
    <property type="match status" value="1"/>
</dbReference>
<dbReference type="InterPro" id="IPR009061">
    <property type="entry name" value="DNA-bd_dom_put_sf"/>
</dbReference>